<gene>
    <name evidence="3" type="primary">wcaI</name>
    <name evidence="3" type="ORF">GCM10007415_15060</name>
</gene>
<dbReference type="Gene3D" id="3.40.50.2000">
    <property type="entry name" value="Glycogen Phosphorylase B"/>
    <property type="match status" value="2"/>
</dbReference>
<name>A0A917HL51_9SPHI</name>
<evidence type="ECO:0000259" key="1">
    <source>
        <dbReference type="Pfam" id="PF00534"/>
    </source>
</evidence>
<dbReference type="PANTHER" id="PTHR12526:SF633">
    <property type="entry name" value="COLANIC ACID BIOSYNTHESIS GLYCOSYL TRANSFERASE WCAI-RELATED"/>
    <property type="match status" value="1"/>
</dbReference>
<dbReference type="InterPro" id="IPR028098">
    <property type="entry name" value="Glyco_trans_4-like_N"/>
</dbReference>
<reference evidence="3" key="1">
    <citation type="journal article" date="2014" name="Int. J. Syst. Evol. Microbiol.">
        <title>Complete genome sequence of Corynebacterium casei LMG S-19264T (=DSM 44701T), isolated from a smear-ripened cheese.</title>
        <authorList>
            <consortium name="US DOE Joint Genome Institute (JGI-PGF)"/>
            <person name="Walter F."/>
            <person name="Albersmeier A."/>
            <person name="Kalinowski J."/>
            <person name="Ruckert C."/>
        </authorList>
    </citation>
    <scope>NUCLEOTIDE SEQUENCE</scope>
    <source>
        <strain evidence="3">CGMCC 1.12195</strain>
    </source>
</reference>
<feature type="domain" description="Glycosyl transferase family 1" evidence="1">
    <location>
        <begin position="217"/>
        <end position="389"/>
    </location>
</feature>
<dbReference type="Pfam" id="PF13579">
    <property type="entry name" value="Glyco_trans_4_4"/>
    <property type="match status" value="1"/>
</dbReference>
<evidence type="ECO:0000259" key="2">
    <source>
        <dbReference type="Pfam" id="PF13579"/>
    </source>
</evidence>
<dbReference type="AlphaFoldDB" id="A0A917HL51"/>
<organism evidence="3 4">
    <name type="scientific">Parapedobacter pyrenivorans</name>
    <dbReference type="NCBI Taxonomy" id="1305674"/>
    <lineage>
        <taxon>Bacteria</taxon>
        <taxon>Pseudomonadati</taxon>
        <taxon>Bacteroidota</taxon>
        <taxon>Sphingobacteriia</taxon>
        <taxon>Sphingobacteriales</taxon>
        <taxon>Sphingobacteriaceae</taxon>
        <taxon>Parapedobacter</taxon>
    </lineage>
</organism>
<evidence type="ECO:0000313" key="4">
    <source>
        <dbReference type="Proteomes" id="UP000660862"/>
    </source>
</evidence>
<feature type="domain" description="Glycosyltransferase subfamily 4-like N-terminal" evidence="2">
    <location>
        <begin position="15"/>
        <end position="203"/>
    </location>
</feature>
<dbReference type="PANTHER" id="PTHR12526">
    <property type="entry name" value="GLYCOSYLTRANSFERASE"/>
    <property type="match status" value="1"/>
</dbReference>
<dbReference type="CDD" id="cd03794">
    <property type="entry name" value="GT4_WbuB-like"/>
    <property type="match status" value="1"/>
</dbReference>
<keyword evidence="4" id="KW-1185">Reference proteome</keyword>
<dbReference type="RefSeq" id="WP_188505277.1">
    <property type="nucleotide sequence ID" value="NZ_BMER01000001.1"/>
</dbReference>
<dbReference type="GO" id="GO:0016757">
    <property type="term" value="F:glycosyltransferase activity"/>
    <property type="evidence" value="ECO:0007669"/>
    <property type="project" value="InterPro"/>
</dbReference>
<dbReference type="NCBIfam" id="NF007640">
    <property type="entry name" value="PRK10307.1"/>
    <property type="match status" value="1"/>
</dbReference>
<reference evidence="3" key="2">
    <citation type="submission" date="2020-09" db="EMBL/GenBank/DDBJ databases">
        <authorList>
            <person name="Sun Q."/>
            <person name="Zhou Y."/>
        </authorList>
    </citation>
    <scope>NUCLEOTIDE SEQUENCE</scope>
    <source>
        <strain evidence="3">CGMCC 1.12195</strain>
    </source>
</reference>
<comment type="caution">
    <text evidence="3">The sequence shown here is derived from an EMBL/GenBank/DDBJ whole genome shotgun (WGS) entry which is preliminary data.</text>
</comment>
<dbReference type="InterPro" id="IPR001296">
    <property type="entry name" value="Glyco_trans_1"/>
</dbReference>
<proteinExistence type="predicted"/>
<dbReference type="EMBL" id="BMER01000001">
    <property type="protein sequence ID" value="GGG83079.1"/>
    <property type="molecule type" value="Genomic_DNA"/>
</dbReference>
<evidence type="ECO:0000313" key="3">
    <source>
        <dbReference type="EMBL" id="GGG83079.1"/>
    </source>
</evidence>
<dbReference type="Pfam" id="PF00534">
    <property type="entry name" value="Glycos_transf_1"/>
    <property type="match status" value="1"/>
</dbReference>
<dbReference type="Proteomes" id="UP000660862">
    <property type="component" value="Unassembled WGS sequence"/>
</dbReference>
<accession>A0A917HL51</accession>
<dbReference type="SUPFAM" id="SSF53756">
    <property type="entry name" value="UDP-Glycosyltransferase/glycogen phosphorylase"/>
    <property type="match status" value="1"/>
</dbReference>
<sequence length="414" mass="46580">MRILIFGINYTPELTGIGKYTGEMANWLASRGHEVAAVTAKPYYPEWEVHSAYQKTGWLTEHINGVTVYRVPLYVPKDVTSKKRILHEFSFLGGVLPKWFGLLLKKRFDVVIHVSPPFHLGLFALLYAKLKGAKLITHIQDLQVDAAKELQMINNKRLLDGLFKAEKYLLNRSAAVSSISLGMKKKIMDKGVPEAKYIMFPNWVDEDIIKPLTKEQSLRREWGIPILDKVVLYSGNLGEKQGLEIIIDAAKQFHDRPDVHFIICGSGGSRDRLKAMAQQTGLSRLSFHPLQPYEKMSALLATADIHLVLQKKSASDLVMPSKLTGIFASGGFSLVSALPGTSLYEIVDNYRLGVLIEPESSEALISGLQQALTTDLTSYRKRARQYAEQFLSKEQVLHDFERNLTKITGHEKQT</sequence>
<protein>
    <submittedName>
        <fullName evidence="3">Colanic acid biosynthesis glycosyltransferase WcaI</fullName>
    </submittedName>
</protein>